<keyword evidence="2" id="KW-1185">Reference proteome</keyword>
<accession>A0AAV1AUJ8</accession>
<name>A0AAV1AUJ8_VICFA</name>
<evidence type="ECO:0000313" key="1">
    <source>
        <dbReference type="EMBL" id="CAI8614080.1"/>
    </source>
</evidence>
<evidence type="ECO:0000313" key="2">
    <source>
        <dbReference type="Proteomes" id="UP001157006"/>
    </source>
</evidence>
<gene>
    <name evidence="1" type="ORF">VFH_V112400</name>
</gene>
<proteinExistence type="predicted"/>
<reference evidence="1 2" key="1">
    <citation type="submission" date="2023-01" db="EMBL/GenBank/DDBJ databases">
        <authorList>
            <person name="Kreplak J."/>
        </authorList>
    </citation>
    <scope>NUCLEOTIDE SEQUENCE [LARGE SCALE GENOMIC DNA]</scope>
</reference>
<dbReference type="EMBL" id="OX451740">
    <property type="protein sequence ID" value="CAI8614080.1"/>
    <property type="molecule type" value="Genomic_DNA"/>
</dbReference>
<protein>
    <submittedName>
        <fullName evidence="1">Uncharacterized protein</fullName>
    </submittedName>
</protein>
<dbReference type="Proteomes" id="UP001157006">
    <property type="component" value="Chromosome 5"/>
</dbReference>
<organism evidence="1 2">
    <name type="scientific">Vicia faba</name>
    <name type="common">Broad bean</name>
    <name type="synonym">Faba vulgaris</name>
    <dbReference type="NCBI Taxonomy" id="3906"/>
    <lineage>
        <taxon>Eukaryota</taxon>
        <taxon>Viridiplantae</taxon>
        <taxon>Streptophyta</taxon>
        <taxon>Embryophyta</taxon>
        <taxon>Tracheophyta</taxon>
        <taxon>Spermatophyta</taxon>
        <taxon>Magnoliopsida</taxon>
        <taxon>eudicotyledons</taxon>
        <taxon>Gunneridae</taxon>
        <taxon>Pentapetalae</taxon>
        <taxon>rosids</taxon>
        <taxon>fabids</taxon>
        <taxon>Fabales</taxon>
        <taxon>Fabaceae</taxon>
        <taxon>Papilionoideae</taxon>
        <taxon>50 kb inversion clade</taxon>
        <taxon>NPAAA clade</taxon>
        <taxon>Hologalegina</taxon>
        <taxon>IRL clade</taxon>
        <taxon>Fabeae</taxon>
        <taxon>Vicia</taxon>
    </lineage>
</organism>
<sequence>MTRSNIITWQGRFDILYAKCCDSNAIEVSNNDEQSKVNLENPRDDLKVRIEVFEARVVAQVEYVRVIVDHLSRTNDILNIGPYDVEIDPSIPIPDDNLAPVDILPSDVDAFP</sequence>
<dbReference type="AlphaFoldDB" id="A0AAV1AUJ8"/>